<accession>A0A0A8XZZ6</accession>
<dbReference type="EMBL" id="GBRH01279700">
    <property type="protein sequence ID" value="JAD18195.1"/>
    <property type="molecule type" value="Transcribed_RNA"/>
</dbReference>
<protein>
    <submittedName>
        <fullName evidence="2">Uncharacterized protein</fullName>
    </submittedName>
</protein>
<feature type="compositionally biased region" description="Low complexity" evidence="1">
    <location>
        <begin position="52"/>
        <end position="79"/>
    </location>
</feature>
<sequence length="92" mass="9631">MSSLISSACCATAMWRMKYSLLMDAARATLSASSPAPVLLSIMLTTRTKQLSRSSISKNLSSSSSMSAAASSSSSSANSSRRRRRSAESAAM</sequence>
<dbReference type="AlphaFoldDB" id="A0A0A8XZZ6"/>
<reference evidence="2" key="2">
    <citation type="journal article" date="2015" name="Data Brief">
        <title>Shoot transcriptome of the giant reed, Arundo donax.</title>
        <authorList>
            <person name="Barrero R.A."/>
            <person name="Guerrero F.D."/>
            <person name="Moolhuijzen P."/>
            <person name="Goolsby J.A."/>
            <person name="Tidwell J."/>
            <person name="Bellgard S.E."/>
            <person name="Bellgard M.I."/>
        </authorList>
    </citation>
    <scope>NUCLEOTIDE SEQUENCE</scope>
    <source>
        <tissue evidence="2">Shoot tissue taken approximately 20 cm above the soil surface</tissue>
    </source>
</reference>
<name>A0A0A8XZZ6_ARUDO</name>
<proteinExistence type="predicted"/>
<evidence type="ECO:0000313" key="2">
    <source>
        <dbReference type="EMBL" id="JAD18195.1"/>
    </source>
</evidence>
<reference evidence="2" key="1">
    <citation type="submission" date="2014-09" db="EMBL/GenBank/DDBJ databases">
        <authorList>
            <person name="Magalhaes I.L.F."/>
            <person name="Oliveira U."/>
            <person name="Santos F.R."/>
            <person name="Vidigal T.H.D.A."/>
            <person name="Brescovit A.D."/>
            <person name="Santos A.J."/>
        </authorList>
    </citation>
    <scope>NUCLEOTIDE SEQUENCE</scope>
    <source>
        <tissue evidence="2">Shoot tissue taken approximately 20 cm above the soil surface</tissue>
    </source>
</reference>
<evidence type="ECO:0000256" key="1">
    <source>
        <dbReference type="SAM" id="MobiDB-lite"/>
    </source>
</evidence>
<organism evidence="2">
    <name type="scientific">Arundo donax</name>
    <name type="common">Giant reed</name>
    <name type="synonym">Donax arundinaceus</name>
    <dbReference type="NCBI Taxonomy" id="35708"/>
    <lineage>
        <taxon>Eukaryota</taxon>
        <taxon>Viridiplantae</taxon>
        <taxon>Streptophyta</taxon>
        <taxon>Embryophyta</taxon>
        <taxon>Tracheophyta</taxon>
        <taxon>Spermatophyta</taxon>
        <taxon>Magnoliopsida</taxon>
        <taxon>Liliopsida</taxon>
        <taxon>Poales</taxon>
        <taxon>Poaceae</taxon>
        <taxon>PACMAD clade</taxon>
        <taxon>Arundinoideae</taxon>
        <taxon>Arundineae</taxon>
        <taxon>Arundo</taxon>
    </lineage>
</organism>
<feature type="region of interest" description="Disordered" evidence="1">
    <location>
        <begin position="49"/>
        <end position="92"/>
    </location>
</feature>